<protein>
    <submittedName>
        <fullName evidence="1">Uncharacterized protein</fullName>
    </submittedName>
</protein>
<gene>
    <name evidence="1" type="ORF">Ae201684_005209</name>
</gene>
<dbReference type="VEuPathDB" id="FungiDB:AeMF1_013388"/>
<sequence length="72" mass="7793">MTSAFKKLRSSLKMESKDVVVDHMNLAASLKTKFLSSLDATEVQITCRVVASFANTLGAAFTPFGDVLLVQL</sequence>
<organism evidence="1 2">
    <name type="scientific">Aphanomyces euteiches</name>
    <dbReference type="NCBI Taxonomy" id="100861"/>
    <lineage>
        <taxon>Eukaryota</taxon>
        <taxon>Sar</taxon>
        <taxon>Stramenopiles</taxon>
        <taxon>Oomycota</taxon>
        <taxon>Saprolegniomycetes</taxon>
        <taxon>Saprolegniales</taxon>
        <taxon>Verrucalvaceae</taxon>
        <taxon>Aphanomyces</taxon>
    </lineage>
</organism>
<dbReference type="EMBL" id="VJMJ01000067">
    <property type="protein sequence ID" value="KAF0739021.1"/>
    <property type="molecule type" value="Genomic_DNA"/>
</dbReference>
<evidence type="ECO:0000313" key="1">
    <source>
        <dbReference type="EMBL" id="KAF0739021.1"/>
    </source>
</evidence>
<reference evidence="1 2" key="1">
    <citation type="submission" date="2019-07" db="EMBL/GenBank/DDBJ databases">
        <title>Genomics analysis of Aphanomyces spp. identifies a new class of oomycete effector associated with host adaptation.</title>
        <authorList>
            <person name="Gaulin E."/>
        </authorList>
    </citation>
    <scope>NUCLEOTIDE SEQUENCE [LARGE SCALE GENOMIC DNA]</scope>
    <source>
        <strain evidence="1 2">ATCC 201684</strain>
    </source>
</reference>
<comment type="caution">
    <text evidence="1">The sequence shown here is derived from an EMBL/GenBank/DDBJ whole genome shotgun (WGS) entry which is preliminary data.</text>
</comment>
<name>A0A6G0XFQ3_9STRA</name>
<accession>A0A6G0XFQ3</accession>
<proteinExistence type="predicted"/>
<keyword evidence="2" id="KW-1185">Reference proteome</keyword>
<dbReference type="Proteomes" id="UP000481153">
    <property type="component" value="Unassembled WGS sequence"/>
</dbReference>
<dbReference type="AlphaFoldDB" id="A0A6G0XFQ3"/>
<evidence type="ECO:0000313" key="2">
    <source>
        <dbReference type="Proteomes" id="UP000481153"/>
    </source>
</evidence>